<dbReference type="InterPro" id="IPR029034">
    <property type="entry name" value="Cystine-knot_cytokine"/>
</dbReference>
<evidence type="ECO:0000313" key="2">
    <source>
        <dbReference type="EMBL" id="OTF75047.1"/>
    </source>
</evidence>
<dbReference type="AlphaFoldDB" id="A0A1Y3B4C3"/>
<protein>
    <submittedName>
        <fullName evidence="2">VEGF protein-like protein</fullName>
    </submittedName>
</protein>
<reference evidence="2 3" key="1">
    <citation type="submission" date="2017-03" db="EMBL/GenBank/DDBJ databases">
        <title>Genome Survey of Euroglyphus maynei.</title>
        <authorList>
            <person name="Arlian L.G."/>
            <person name="Morgan M.S."/>
            <person name="Rider S.D."/>
        </authorList>
    </citation>
    <scope>NUCLEOTIDE SEQUENCE [LARGE SCALE GENOMIC DNA]</scope>
    <source>
        <strain evidence="2">Arlian Lab</strain>
        <tissue evidence="2">Whole body</tissue>
    </source>
</reference>
<dbReference type="SUPFAM" id="SSF57501">
    <property type="entry name" value="Cystine-knot cytokines"/>
    <property type="match status" value="1"/>
</dbReference>
<organism evidence="2 3">
    <name type="scientific">Euroglyphus maynei</name>
    <name type="common">Mayne's house dust mite</name>
    <dbReference type="NCBI Taxonomy" id="6958"/>
    <lineage>
        <taxon>Eukaryota</taxon>
        <taxon>Metazoa</taxon>
        <taxon>Ecdysozoa</taxon>
        <taxon>Arthropoda</taxon>
        <taxon>Chelicerata</taxon>
        <taxon>Arachnida</taxon>
        <taxon>Acari</taxon>
        <taxon>Acariformes</taxon>
        <taxon>Sarcoptiformes</taxon>
        <taxon>Astigmata</taxon>
        <taxon>Psoroptidia</taxon>
        <taxon>Analgoidea</taxon>
        <taxon>Pyroglyphidae</taxon>
        <taxon>Pyroglyphinae</taxon>
        <taxon>Euroglyphus</taxon>
    </lineage>
</organism>
<gene>
    <name evidence="2" type="ORF">BLA29_006386</name>
</gene>
<dbReference type="OrthoDB" id="8878063at2759"/>
<dbReference type="PROSITE" id="PS50278">
    <property type="entry name" value="PDGF_2"/>
    <property type="match status" value="1"/>
</dbReference>
<evidence type="ECO:0000313" key="3">
    <source>
        <dbReference type="Proteomes" id="UP000194236"/>
    </source>
</evidence>
<dbReference type="InterPro" id="IPR000072">
    <property type="entry name" value="PDGF/VEGF_dom"/>
</dbReference>
<feature type="domain" description="Platelet-derived growth factor (PDGF) family profile" evidence="1">
    <location>
        <begin position="51"/>
        <end position="126"/>
    </location>
</feature>
<dbReference type="EMBL" id="MUJZ01043964">
    <property type="protein sequence ID" value="OTF75047.1"/>
    <property type="molecule type" value="Genomic_DNA"/>
</dbReference>
<keyword evidence="3" id="KW-1185">Reference proteome</keyword>
<accession>A0A1Y3B4C3</accession>
<dbReference type="GO" id="GO:0008083">
    <property type="term" value="F:growth factor activity"/>
    <property type="evidence" value="ECO:0007669"/>
    <property type="project" value="InterPro"/>
</dbReference>
<evidence type="ECO:0000259" key="1">
    <source>
        <dbReference type="PROSITE" id="PS50278"/>
    </source>
</evidence>
<name>A0A1Y3B4C3_EURMA</name>
<proteinExistence type="predicted"/>
<dbReference type="Proteomes" id="UP000194236">
    <property type="component" value="Unassembled WGS sequence"/>
</dbReference>
<comment type="caution">
    <text evidence="2">The sequence shown here is derived from an EMBL/GenBank/DDBJ whole genome shotgun (WGS) entry which is preliminary data.</text>
</comment>
<dbReference type="Gene3D" id="2.10.90.10">
    <property type="entry name" value="Cystine-knot cytokines"/>
    <property type="match status" value="1"/>
</dbReference>
<dbReference type="GO" id="GO:0016020">
    <property type="term" value="C:membrane"/>
    <property type="evidence" value="ECO:0007669"/>
    <property type="project" value="InterPro"/>
</dbReference>
<sequence length="219" mass="25945">MTYGQPMMNANSDQLLYEQSSCSLEYQTIDLDSLSSQSNHSYGGGQTWIHYYPRCIRVPRCIGCCSKRGQINFDDWNERQCRPINVQYKTVIQTGQSIDHNGMKKLFRRKIQVAYHTGCQCQCRQNPRCQNIRQKFYDDSCRCECRPEIATERFECSKRLTIHGHMFWDNDRCECRCPQFYYAYIHHLNPMPSDTYCPSGHYLQLNNCRCIRQKNNIIL</sequence>